<sequence>MFDRFMEFKDGCVKVEKMTLERFMEFKDGCVKVEKMTLELDARQSLEMQIRWQKAMKRLLNRISWVRPQFPESGSWFS</sequence>
<accession>A0AAW1KIE4</accession>
<dbReference type="Proteomes" id="UP001458880">
    <property type="component" value="Unassembled WGS sequence"/>
</dbReference>
<reference evidence="1 2" key="1">
    <citation type="journal article" date="2024" name="BMC Genomics">
        <title>De novo assembly and annotation of Popillia japonica's genome with initial clues to its potential as an invasive pest.</title>
        <authorList>
            <person name="Cucini C."/>
            <person name="Boschi S."/>
            <person name="Funari R."/>
            <person name="Cardaioli E."/>
            <person name="Iannotti N."/>
            <person name="Marturano G."/>
            <person name="Paoli F."/>
            <person name="Bruttini M."/>
            <person name="Carapelli A."/>
            <person name="Frati F."/>
            <person name="Nardi F."/>
        </authorList>
    </citation>
    <scope>NUCLEOTIDE SEQUENCE [LARGE SCALE GENOMIC DNA]</scope>
    <source>
        <strain evidence="1">DMR45628</strain>
    </source>
</reference>
<protein>
    <submittedName>
        <fullName evidence="1">Uncharacterized protein</fullName>
    </submittedName>
</protein>
<dbReference type="AlphaFoldDB" id="A0AAW1KIE4"/>
<evidence type="ECO:0000313" key="1">
    <source>
        <dbReference type="EMBL" id="KAK9719582.1"/>
    </source>
</evidence>
<organism evidence="1 2">
    <name type="scientific">Popillia japonica</name>
    <name type="common">Japanese beetle</name>
    <dbReference type="NCBI Taxonomy" id="7064"/>
    <lineage>
        <taxon>Eukaryota</taxon>
        <taxon>Metazoa</taxon>
        <taxon>Ecdysozoa</taxon>
        <taxon>Arthropoda</taxon>
        <taxon>Hexapoda</taxon>
        <taxon>Insecta</taxon>
        <taxon>Pterygota</taxon>
        <taxon>Neoptera</taxon>
        <taxon>Endopterygota</taxon>
        <taxon>Coleoptera</taxon>
        <taxon>Polyphaga</taxon>
        <taxon>Scarabaeiformia</taxon>
        <taxon>Scarabaeidae</taxon>
        <taxon>Rutelinae</taxon>
        <taxon>Popillia</taxon>
    </lineage>
</organism>
<name>A0AAW1KIE4_POPJA</name>
<evidence type="ECO:0000313" key="2">
    <source>
        <dbReference type="Proteomes" id="UP001458880"/>
    </source>
</evidence>
<dbReference type="EMBL" id="JASPKY010000218">
    <property type="protein sequence ID" value="KAK9719582.1"/>
    <property type="molecule type" value="Genomic_DNA"/>
</dbReference>
<comment type="caution">
    <text evidence="1">The sequence shown here is derived from an EMBL/GenBank/DDBJ whole genome shotgun (WGS) entry which is preliminary data.</text>
</comment>
<gene>
    <name evidence="1" type="ORF">QE152_g22562</name>
</gene>
<keyword evidence="2" id="KW-1185">Reference proteome</keyword>
<proteinExistence type="predicted"/>